<dbReference type="InterPro" id="IPR011604">
    <property type="entry name" value="PDDEXK-like_dom_sf"/>
</dbReference>
<proteinExistence type="predicted"/>
<organism evidence="1 2">
    <name type="scientific">Persicobacter psychrovividus</name>
    <dbReference type="NCBI Taxonomy" id="387638"/>
    <lineage>
        <taxon>Bacteria</taxon>
        <taxon>Pseudomonadati</taxon>
        <taxon>Bacteroidota</taxon>
        <taxon>Cytophagia</taxon>
        <taxon>Cytophagales</taxon>
        <taxon>Persicobacteraceae</taxon>
        <taxon>Persicobacter</taxon>
    </lineage>
</organism>
<name>A0ABM7VKU3_9BACT</name>
<sequence length="432" mass="49912">MKEYIKSRPKPTNGHQLGTFLQCKRKAWLNYFGHEALKADTPPHQQHLMDEGLRFEDDIFEMYYPEAYEVKGDNFAIRKALTLDAMRRGEPVILQAQLGDGTTTVGVADILILEDTDEQLPLGHAYSLGEVKHSAQVAVSHLTQLLWYASMLAVDQQKTYDHSFVIIKNKEQIKVQLTEVRGIYEECLEGLLPLRDLSWEELGEQHPIVYKKSCNKCQWRYACIPELMQQENHLSVIPLLNAHHIMALKAENVNGPTALLQAPAQLFANIGFSFLEYRRLIFQVQTYHRLGFGFKEKIQSLYFGSLTPFVLDYDDQEPERPIALRTAEKTIPLEMTAYPEFVGRWIGYGLDALRLQQWTKGWSDDQIEVVNLAEVIEKQLFGLFPGYALNELYYFFQQQISIEQLVLDPDKDLDRLEKLNFLIQTIEEALHD</sequence>
<evidence type="ECO:0000313" key="1">
    <source>
        <dbReference type="EMBL" id="BDD01629.1"/>
    </source>
</evidence>
<dbReference type="Proteomes" id="UP001354989">
    <property type="component" value="Plasmid pPP3"/>
</dbReference>
<keyword evidence="2" id="KW-1185">Reference proteome</keyword>
<reference evidence="1 2" key="1">
    <citation type="submission" date="2021-12" db="EMBL/GenBank/DDBJ databases">
        <title>Genome sequencing of bacteria with rrn-lacking chromosome and rrn-plasmid.</title>
        <authorList>
            <person name="Anda M."/>
            <person name="Iwasaki W."/>
        </authorList>
    </citation>
    <scope>NUCLEOTIDE SEQUENCE [LARGE SCALE GENOMIC DNA]</scope>
    <source>
        <strain evidence="1 2">NBRC 101262</strain>
        <plasmid evidence="1 2">pPP3</plasmid>
    </source>
</reference>
<dbReference type="Gene3D" id="3.90.320.10">
    <property type="match status" value="1"/>
</dbReference>
<accession>A0ABM7VKU3</accession>
<geneLocation type="plasmid" evidence="1 2">
    <name>pPP3</name>
</geneLocation>
<keyword evidence="1" id="KW-0614">Plasmid</keyword>
<dbReference type="EMBL" id="AP025295">
    <property type="protein sequence ID" value="BDD01629.1"/>
    <property type="molecule type" value="Genomic_DNA"/>
</dbReference>
<gene>
    <name evidence="1" type="ORF">PEPS_39090</name>
</gene>
<evidence type="ECO:0008006" key="3">
    <source>
        <dbReference type="Google" id="ProtNLM"/>
    </source>
</evidence>
<protein>
    <recommendedName>
        <fullName evidence="3">DUF2779 domain-containing protein</fullName>
    </recommendedName>
</protein>
<dbReference type="RefSeq" id="WP_338399048.1">
    <property type="nucleotide sequence ID" value="NZ_AP025295.1"/>
</dbReference>
<evidence type="ECO:0000313" key="2">
    <source>
        <dbReference type="Proteomes" id="UP001354989"/>
    </source>
</evidence>